<gene>
    <name evidence="1" type="ORF">AN2V17_35900</name>
</gene>
<reference evidence="1" key="1">
    <citation type="submission" date="2023-09" db="EMBL/GenBank/DDBJ databases">
        <title>Vallitalea sediminicola and Vallitalea maricola sp. nov., anaerobic bacteria isolated from marine sediment.</title>
        <authorList>
            <person name="Hirano S."/>
            <person name="Maeda A."/>
            <person name="Terahara T."/>
            <person name="Mori K."/>
            <person name="Hamada M."/>
            <person name="Matsumoto R."/>
            <person name="Kobayashi T."/>
        </authorList>
    </citation>
    <scope>NUCLEOTIDE SEQUENCE</scope>
    <source>
        <strain evidence="1">AN17-2</strain>
    </source>
</reference>
<organism evidence="1 2">
    <name type="scientific">Vallitalea maricola</name>
    <dbReference type="NCBI Taxonomy" id="3074433"/>
    <lineage>
        <taxon>Bacteria</taxon>
        <taxon>Bacillati</taxon>
        <taxon>Bacillota</taxon>
        <taxon>Clostridia</taxon>
        <taxon>Lachnospirales</taxon>
        <taxon>Vallitaleaceae</taxon>
        <taxon>Vallitalea</taxon>
    </lineage>
</organism>
<keyword evidence="2" id="KW-1185">Reference proteome</keyword>
<accession>A0ACB5UPB0</accession>
<comment type="caution">
    <text evidence="1">The sequence shown here is derived from an EMBL/GenBank/DDBJ whole genome shotgun (WGS) entry which is preliminary data.</text>
</comment>
<sequence>MNQKTNEVDGITVSSAVLQSILGLTDRRVRQLAQEGTIVRVSRGKYSLVSSVQNYVTYIKTTKETAETPKKLDYEDERALHERIKREKSELTLKLMKGELHKTEDVERVMNDMLTNFRSKVLSIPSKVAPRLIYKDDVNNIQDTIEIEVVEALQELSEYDPSLFYSDEYVDVEDGEEIEETNSTKKDS</sequence>
<name>A0ACB5UPB0_9FIRM</name>
<evidence type="ECO:0000313" key="2">
    <source>
        <dbReference type="Proteomes" id="UP001374599"/>
    </source>
</evidence>
<protein>
    <submittedName>
        <fullName evidence="1">Uncharacterized protein</fullName>
    </submittedName>
</protein>
<dbReference type="EMBL" id="BTPU01000067">
    <property type="protein sequence ID" value="GMQ64353.1"/>
    <property type="molecule type" value="Genomic_DNA"/>
</dbReference>
<evidence type="ECO:0000313" key="1">
    <source>
        <dbReference type="EMBL" id="GMQ64353.1"/>
    </source>
</evidence>
<proteinExistence type="predicted"/>
<dbReference type="Proteomes" id="UP001374599">
    <property type="component" value="Unassembled WGS sequence"/>
</dbReference>